<feature type="compositionally biased region" description="Polar residues" evidence="1">
    <location>
        <begin position="601"/>
        <end position="619"/>
    </location>
</feature>
<feature type="compositionally biased region" description="Polar residues" evidence="1">
    <location>
        <begin position="406"/>
        <end position="415"/>
    </location>
</feature>
<evidence type="ECO:0000256" key="1">
    <source>
        <dbReference type="SAM" id="MobiDB-lite"/>
    </source>
</evidence>
<feature type="compositionally biased region" description="Basic and acidic residues" evidence="1">
    <location>
        <begin position="508"/>
        <end position="517"/>
    </location>
</feature>
<evidence type="ECO:0000313" key="3">
    <source>
        <dbReference type="EMBL" id="CEO51312.1"/>
    </source>
</evidence>
<protein>
    <submittedName>
        <fullName evidence="3">Uncharacterized protein</fullName>
    </submittedName>
</protein>
<keyword evidence="2" id="KW-0812">Transmembrane</keyword>
<feature type="transmembrane region" description="Helical" evidence="2">
    <location>
        <begin position="105"/>
        <end position="123"/>
    </location>
</feature>
<feature type="region of interest" description="Disordered" evidence="1">
    <location>
        <begin position="254"/>
        <end position="274"/>
    </location>
</feature>
<feature type="transmembrane region" description="Helical" evidence="2">
    <location>
        <begin position="135"/>
        <end position="154"/>
    </location>
</feature>
<proteinExistence type="predicted"/>
<feature type="compositionally biased region" description="Basic and acidic residues" evidence="1">
    <location>
        <begin position="474"/>
        <end position="483"/>
    </location>
</feature>
<feature type="region of interest" description="Disordered" evidence="1">
    <location>
        <begin position="359"/>
        <end position="415"/>
    </location>
</feature>
<keyword evidence="2" id="KW-1133">Transmembrane helix</keyword>
<reference evidence="3" key="1">
    <citation type="submission" date="2015-01" db="EMBL/GenBank/DDBJ databases">
        <authorList>
            <person name="Durling Mikael"/>
        </authorList>
    </citation>
    <scope>NUCLEOTIDE SEQUENCE</scope>
</reference>
<feature type="compositionally biased region" description="Basic and acidic residues" evidence="1">
    <location>
        <begin position="388"/>
        <end position="402"/>
    </location>
</feature>
<gene>
    <name evidence="3" type="ORF">BN869_000007370_1</name>
</gene>
<dbReference type="AlphaFoldDB" id="A0A0B7K720"/>
<feature type="compositionally biased region" description="Polar residues" evidence="1">
    <location>
        <begin position="529"/>
        <end position="541"/>
    </location>
</feature>
<feature type="compositionally biased region" description="Polar residues" evidence="1">
    <location>
        <begin position="368"/>
        <end position="387"/>
    </location>
</feature>
<feature type="transmembrane region" description="Helical" evidence="2">
    <location>
        <begin position="49"/>
        <end position="65"/>
    </location>
</feature>
<name>A0A0B7K720_BIOOC</name>
<feature type="transmembrane region" description="Helical" evidence="2">
    <location>
        <begin position="72"/>
        <end position="93"/>
    </location>
</feature>
<dbReference type="EMBL" id="CDPU01000022">
    <property type="protein sequence ID" value="CEO51312.1"/>
    <property type="molecule type" value="Genomic_DNA"/>
</dbReference>
<sequence>MAPLPLAENSAYELSRVLEPRNDTDNSGGALQVICAWPVSSQYGPGSRILFYLLIAACVLARKANWIKNACLAAALLLPTIAAVHAIALAALHREKAVDMDIYGAFQYCSIGVVVAPITVRLSRTYLYDPGRNAIFVWVGLLLAGLLSLTVTFYRTQTFSCPHDNTGNPLSPHASKFPYGDPPSCGLICSEEEGPFSPMRGGSAKNVYIIPAPSVFTFGAGTLLSAACCVHAILWLISMADKILEINWKSQSRKLGGQDDRSIDEPISGTNGATKRRMKDVNENVRFYLSMAVVPVFGGAGFAILVVGEMNFFSRQVSYEIEPMAAIGQWGSIVGVGLALMGSLYLLLAEDVEDLKEKEKVAEADRSGNLNASRDASATPQPGSQTFDPERLATGNKDHPGDPNETIPSQENDINVGNAGRQKFAKLMLAFSNSLGTAAHERLSDSDFHRGSVLNWPEVPGEKFRSNNLQDIKKIYDPPKDQDGNVTPIPRSSSRNISYSDESGGSGKDNRSGERRPSPSRRRARTMPTERSSYQAQSDLSLSPIPKKERPRGRRALRESMFQTPSRSHEQSNDESCYSPLSPSPCILMSGGQGVDLENSGEGSSLGQNLPTICLSTESLPEVPHKS</sequence>
<feature type="compositionally biased region" description="Polar residues" evidence="1">
    <location>
        <begin position="490"/>
        <end position="503"/>
    </location>
</feature>
<evidence type="ECO:0000256" key="2">
    <source>
        <dbReference type="SAM" id="Phobius"/>
    </source>
</evidence>
<keyword evidence="2" id="KW-0472">Membrane</keyword>
<organism evidence="3">
    <name type="scientific">Bionectria ochroleuca</name>
    <name type="common">Gliocladium roseum</name>
    <dbReference type="NCBI Taxonomy" id="29856"/>
    <lineage>
        <taxon>Eukaryota</taxon>
        <taxon>Fungi</taxon>
        <taxon>Dikarya</taxon>
        <taxon>Ascomycota</taxon>
        <taxon>Pezizomycotina</taxon>
        <taxon>Sordariomycetes</taxon>
        <taxon>Hypocreomycetidae</taxon>
        <taxon>Hypocreales</taxon>
        <taxon>Bionectriaceae</taxon>
        <taxon>Clonostachys</taxon>
    </lineage>
</organism>
<feature type="transmembrane region" description="Helical" evidence="2">
    <location>
        <begin position="285"/>
        <end position="307"/>
    </location>
</feature>
<accession>A0A0B7K720</accession>
<feature type="region of interest" description="Disordered" evidence="1">
    <location>
        <begin position="474"/>
        <end position="627"/>
    </location>
</feature>
<feature type="transmembrane region" description="Helical" evidence="2">
    <location>
        <begin position="327"/>
        <end position="348"/>
    </location>
</feature>
<feature type="transmembrane region" description="Helical" evidence="2">
    <location>
        <begin position="215"/>
        <end position="237"/>
    </location>
</feature>